<dbReference type="CDD" id="cd09870">
    <property type="entry name" value="PIN_YEN1"/>
    <property type="match status" value="1"/>
</dbReference>
<dbReference type="SUPFAM" id="SSF88723">
    <property type="entry name" value="PIN domain-like"/>
    <property type="match status" value="1"/>
</dbReference>
<dbReference type="SMART" id="SM00484">
    <property type="entry name" value="XPGI"/>
    <property type="match status" value="1"/>
</dbReference>
<evidence type="ECO:0000313" key="3">
    <source>
        <dbReference type="EMBL" id="KSA02050.1"/>
    </source>
</evidence>
<dbReference type="RefSeq" id="XP_015468152.1">
    <property type="nucleotide sequence ID" value="XM_015611022.1"/>
</dbReference>
<dbReference type="GeneID" id="26839201"/>
<dbReference type="PRINTS" id="PR00853">
    <property type="entry name" value="XPGRADSUPER"/>
</dbReference>
<dbReference type="GO" id="GO:0008409">
    <property type="term" value="F:5'-3' exonuclease activity"/>
    <property type="evidence" value="ECO:0007669"/>
    <property type="project" value="TreeGrafter"/>
</dbReference>
<accession>A0A0V1Q0U9</accession>
<reference evidence="3 4" key="1">
    <citation type="submission" date="2015-11" db="EMBL/GenBank/DDBJ databases">
        <title>The genome of Debaryomyces fabryi.</title>
        <authorList>
            <person name="Tafer H."/>
            <person name="Lopandic K."/>
        </authorList>
    </citation>
    <scope>NUCLEOTIDE SEQUENCE [LARGE SCALE GENOMIC DNA]</scope>
    <source>
        <strain evidence="3 4">CBS 789</strain>
    </source>
</reference>
<proteinExistence type="predicted"/>
<keyword evidence="4" id="KW-1185">Reference proteome</keyword>
<dbReference type="PANTHER" id="PTHR11081:SF72">
    <property type="entry name" value="HOLLIDAY JUNCTION RESOLVASE YEN1"/>
    <property type="match status" value="1"/>
</dbReference>
<comment type="caution">
    <text evidence="3">The sequence shown here is derived from an EMBL/GenBank/DDBJ whole genome shotgun (WGS) entry which is preliminary data.</text>
</comment>
<dbReference type="GO" id="GO:0006281">
    <property type="term" value="P:DNA repair"/>
    <property type="evidence" value="ECO:0007669"/>
    <property type="project" value="UniProtKB-ARBA"/>
</dbReference>
<dbReference type="EMBL" id="LMYN01000036">
    <property type="protein sequence ID" value="KSA02050.1"/>
    <property type="molecule type" value="Genomic_DNA"/>
</dbReference>
<gene>
    <name evidence="3" type="ORF">AC631_02192</name>
</gene>
<organism evidence="3 4">
    <name type="scientific">Debaryomyces fabryi</name>
    <dbReference type="NCBI Taxonomy" id="58627"/>
    <lineage>
        <taxon>Eukaryota</taxon>
        <taxon>Fungi</taxon>
        <taxon>Dikarya</taxon>
        <taxon>Ascomycota</taxon>
        <taxon>Saccharomycotina</taxon>
        <taxon>Pichiomycetes</taxon>
        <taxon>Debaryomycetaceae</taxon>
        <taxon>Debaryomyces</taxon>
    </lineage>
</organism>
<dbReference type="InterPro" id="IPR006086">
    <property type="entry name" value="XPG-I_dom"/>
</dbReference>
<protein>
    <recommendedName>
        <fullName evidence="2">XPG-I domain-containing protein</fullName>
    </recommendedName>
</protein>
<dbReference type="Pfam" id="PF00867">
    <property type="entry name" value="XPG_I"/>
    <property type="match status" value="1"/>
</dbReference>
<feature type="domain" description="XPG-I" evidence="2">
    <location>
        <begin position="140"/>
        <end position="223"/>
    </location>
</feature>
<evidence type="ECO:0000259" key="2">
    <source>
        <dbReference type="SMART" id="SM00484"/>
    </source>
</evidence>
<dbReference type="GO" id="GO:0005634">
    <property type="term" value="C:nucleus"/>
    <property type="evidence" value="ECO:0007669"/>
    <property type="project" value="TreeGrafter"/>
</dbReference>
<sequence length="831" mass="95325">MGITDLWSILSPGFDTRIPFPIFVYEFINQYGRTPRIAIDAYMFIFQSSHSNLQGVERENDIQIRNIMSKLMYLTLLNVSYVVVFDGRYKPQKLRHGEDGHSISYDDQLREFQNIAFKNENYMEDSPCTQLINRLFEIFRENKIDFIQSPGEAEAECAMLQKYDVVDFVLTKDTDVFVFGATKVLRNFSRSEQDIAVSSSSIPTKDFYVTPVDMTRVTKETGLDYQRLILIATLRGGDYSSGVNNIGITRASKIALCGTKFATFFHLSPRKTKKKSEIKYSDPLRDFSKLLIDCFIDRACLNTFDSFALIKCASTRKIELERFTSYLNQCIESRSRDIFDMDINFSSSLFIDEYFTLLYLFPIVSPAVFKFLPYTLSCGELNVIDNDLKVPESCFTCSGYSKTWIEQIPRFNNILVDKYIGFLEVSMHIDELGKAKIKNCVANNSQAICKRMSKFMIPDRYDYQIKSIIIKLISWFNDISSLCEIITITNNKFINNVEFLMVKFEPEKIKNTLNSTKNFTTGSPEKGYENLLPTKEKLESLWLPKNLVELINLNMVQEFEASVIAHEKERRKQSPRKSKCIQRTTLDTLGLLSKKQRNEFSVENNNLRDRSSPLKIRDASKAKSRKNTIIPGQSIVTSFFPNYKNIKEDNPFIEKYEPNHNQDLLFVKDLNKGENKVLQNNTINILYGKLKLDIWLNPNLRYEAPLINKEVTGSPKRRIPSFSEGFSSPQSSPSKKRHVKTNLLLSPNSSPIKHNSRIDEDDGAFFVPVEKNSSPKTRIDITNNVQSGELSETKIKSGSTNLDAIQISDSDSEIDTSSLMEINLSAFQSKS</sequence>
<dbReference type="InterPro" id="IPR036279">
    <property type="entry name" value="5-3_exonuclease_C_sf"/>
</dbReference>
<feature type="compositionally biased region" description="Low complexity" evidence="1">
    <location>
        <begin position="720"/>
        <end position="733"/>
    </location>
</feature>
<dbReference type="GO" id="GO:0017108">
    <property type="term" value="F:5'-flap endonuclease activity"/>
    <property type="evidence" value="ECO:0007669"/>
    <property type="project" value="TreeGrafter"/>
</dbReference>
<evidence type="ECO:0000256" key="1">
    <source>
        <dbReference type="SAM" id="MobiDB-lite"/>
    </source>
</evidence>
<dbReference type="InterPro" id="IPR006084">
    <property type="entry name" value="XPG/Rad2"/>
</dbReference>
<dbReference type="PANTHER" id="PTHR11081">
    <property type="entry name" value="FLAP ENDONUCLEASE FAMILY MEMBER"/>
    <property type="match status" value="1"/>
</dbReference>
<dbReference type="GO" id="GO:0005737">
    <property type="term" value="C:cytoplasm"/>
    <property type="evidence" value="ECO:0007669"/>
    <property type="project" value="TreeGrafter"/>
</dbReference>
<evidence type="ECO:0000313" key="4">
    <source>
        <dbReference type="Proteomes" id="UP000054251"/>
    </source>
</evidence>
<dbReference type="AlphaFoldDB" id="A0A0V1Q0U9"/>
<dbReference type="Gene3D" id="3.40.50.1010">
    <property type="entry name" value="5'-nuclease"/>
    <property type="match status" value="1"/>
</dbReference>
<dbReference type="Proteomes" id="UP000054251">
    <property type="component" value="Unassembled WGS sequence"/>
</dbReference>
<feature type="region of interest" description="Disordered" evidence="1">
    <location>
        <begin position="713"/>
        <end position="739"/>
    </location>
</feature>
<dbReference type="SUPFAM" id="SSF47807">
    <property type="entry name" value="5' to 3' exonuclease, C-terminal subdomain"/>
    <property type="match status" value="1"/>
</dbReference>
<name>A0A0V1Q0U9_9ASCO</name>
<dbReference type="OrthoDB" id="2959108at2759"/>
<dbReference type="InterPro" id="IPR029060">
    <property type="entry name" value="PIN-like_dom_sf"/>
</dbReference>